<gene>
    <name evidence="2" type="ORF">BE04_18575</name>
    <name evidence="3" type="ORF">BE21_45915</name>
</gene>
<proteinExistence type="predicted"/>
<dbReference type="Proteomes" id="UP000075502">
    <property type="component" value="Unassembled WGS sequence"/>
</dbReference>
<name>A0A150PVA6_SORCE</name>
<comment type="caution">
    <text evidence="2">The sequence shown here is derived from an EMBL/GenBank/DDBJ whole genome shotgun (WGS) entry which is preliminary data.</text>
</comment>
<dbReference type="Proteomes" id="UP000075604">
    <property type="component" value="Unassembled WGS sequence"/>
</dbReference>
<sequence length="249" mass="28462">MADDFSRGPRRGRFPTTHRSAVVAVGSDDPAERARSFDILVRAYWKPVYKHLRVRWRMEGERAADLTQGFFARALEQRTFSAYDPARALFRTYLKMCLDRFVMKEAESSGRQKRGGHAVTLSLDFPSAEREIEALAVPAPDSIDTYFDREWKRHLVGMSVDALRERCERGGKQLTFRVFERYVLDEGPEGRPTYAELAAELGIKVTDVTNYLAFARREFRGLLLDKLREITGSEAEFEAESRALLGGAR</sequence>
<dbReference type="InterPro" id="IPR053812">
    <property type="entry name" value="HTH_Sigma70_ECF-like"/>
</dbReference>
<feature type="domain" description="RNA polymerase sigma-70 ECF-like HTH" evidence="1">
    <location>
        <begin position="50"/>
        <end position="218"/>
    </location>
</feature>
<dbReference type="AlphaFoldDB" id="A0A150PVA6"/>
<evidence type="ECO:0000259" key="1">
    <source>
        <dbReference type="Pfam" id="PF07638"/>
    </source>
</evidence>
<protein>
    <recommendedName>
        <fullName evidence="1">RNA polymerase sigma-70 ECF-like HTH domain-containing protein</fullName>
    </recommendedName>
</protein>
<dbReference type="Pfam" id="PF07638">
    <property type="entry name" value="Sigma70_ECF"/>
    <property type="match status" value="1"/>
</dbReference>
<reference evidence="4 5" key="1">
    <citation type="submission" date="2014-02" db="EMBL/GenBank/DDBJ databases">
        <title>The small core and large imbalanced accessory genome model reveals a collaborative survival strategy of Sorangium cellulosum strains in nature.</title>
        <authorList>
            <person name="Han K."/>
            <person name="Peng R."/>
            <person name="Blom J."/>
            <person name="Li Y.-Z."/>
        </authorList>
    </citation>
    <scope>NUCLEOTIDE SEQUENCE [LARGE SCALE GENOMIC DNA]</scope>
    <source>
        <strain evidence="3 4">So0007-03</strain>
        <strain evidence="2 5">So0157-18</strain>
    </source>
</reference>
<dbReference type="EMBL" id="JELX01001254">
    <property type="protein sequence ID" value="KYF59624.1"/>
    <property type="molecule type" value="Genomic_DNA"/>
</dbReference>
<dbReference type="EMBL" id="JEME01002335">
    <property type="protein sequence ID" value="KYG04595.1"/>
    <property type="molecule type" value="Genomic_DNA"/>
</dbReference>
<dbReference type="Gene3D" id="1.10.1740.10">
    <property type="match status" value="1"/>
</dbReference>
<evidence type="ECO:0000313" key="4">
    <source>
        <dbReference type="Proteomes" id="UP000075502"/>
    </source>
</evidence>
<accession>A0A150PVA6</accession>
<organism evidence="2 5">
    <name type="scientific">Sorangium cellulosum</name>
    <name type="common">Polyangium cellulosum</name>
    <dbReference type="NCBI Taxonomy" id="56"/>
    <lineage>
        <taxon>Bacteria</taxon>
        <taxon>Pseudomonadati</taxon>
        <taxon>Myxococcota</taxon>
        <taxon>Polyangia</taxon>
        <taxon>Polyangiales</taxon>
        <taxon>Polyangiaceae</taxon>
        <taxon>Sorangium</taxon>
    </lineage>
</organism>
<evidence type="ECO:0000313" key="2">
    <source>
        <dbReference type="EMBL" id="KYF59624.1"/>
    </source>
</evidence>
<evidence type="ECO:0000313" key="3">
    <source>
        <dbReference type="EMBL" id="KYG04595.1"/>
    </source>
</evidence>
<evidence type="ECO:0000313" key="5">
    <source>
        <dbReference type="Proteomes" id="UP000075604"/>
    </source>
</evidence>